<dbReference type="SUPFAM" id="SSF63829">
    <property type="entry name" value="Calcium-dependent phosphotriesterase"/>
    <property type="match status" value="1"/>
</dbReference>
<keyword evidence="17" id="KW-1185">Reference proteome</keyword>
<dbReference type="InterPro" id="IPR001789">
    <property type="entry name" value="Sig_transdc_resp-reg_receiver"/>
</dbReference>
<evidence type="ECO:0000256" key="5">
    <source>
        <dbReference type="ARBA" id="ARBA00022741"/>
    </source>
</evidence>
<dbReference type="SUPFAM" id="SSF52172">
    <property type="entry name" value="CheY-like"/>
    <property type="match status" value="1"/>
</dbReference>
<name>D1PUW8_9BACT</name>
<dbReference type="InterPro" id="IPR003661">
    <property type="entry name" value="HisK_dim/P_dom"/>
</dbReference>
<dbReference type="SMART" id="SM00448">
    <property type="entry name" value="REC"/>
    <property type="match status" value="1"/>
</dbReference>
<protein>
    <recommendedName>
        <fullName evidence="2">histidine kinase</fullName>
        <ecNumber evidence="2">2.7.13.3</ecNumber>
    </recommendedName>
</protein>
<feature type="modified residue" description="4-aspartylphosphate" evidence="11">
    <location>
        <position position="1172"/>
    </location>
</feature>
<dbReference type="Pfam" id="PF00072">
    <property type="entry name" value="Response_reg"/>
    <property type="match status" value="1"/>
</dbReference>
<dbReference type="SUPFAM" id="SSF46689">
    <property type="entry name" value="Homeodomain-like"/>
    <property type="match status" value="1"/>
</dbReference>
<dbReference type="PROSITE" id="PS01124">
    <property type="entry name" value="HTH_ARAC_FAMILY_2"/>
    <property type="match status" value="1"/>
</dbReference>
<organism evidence="16 17">
    <name type="scientific">Hallella bergensis DSM 17361</name>
    <dbReference type="NCBI Taxonomy" id="585502"/>
    <lineage>
        <taxon>Bacteria</taxon>
        <taxon>Pseudomonadati</taxon>
        <taxon>Bacteroidota</taxon>
        <taxon>Bacteroidia</taxon>
        <taxon>Bacteroidales</taxon>
        <taxon>Prevotellaceae</taxon>
        <taxon>Hallella</taxon>
    </lineage>
</organism>
<dbReference type="GO" id="GO:0000155">
    <property type="term" value="F:phosphorelay sensor kinase activity"/>
    <property type="evidence" value="ECO:0007669"/>
    <property type="project" value="InterPro"/>
</dbReference>
<keyword evidence="12" id="KW-0472">Membrane</keyword>
<keyword evidence="12" id="KW-0812">Transmembrane</keyword>
<feature type="domain" description="Response regulatory" evidence="15">
    <location>
        <begin position="1124"/>
        <end position="1239"/>
    </location>
</feature>
<dbReference type="SMART" id="SM00387">
    <property type="entry name" value="HATPase_c"/>
    <property type="match status" value="1"/>
</dbReference>
<feature type="domain" description="Histidine kinase" evidence="14">
    <location>
        <begin position="858"/>
        <end position="1075"/>
    </location>
</feature>
<keyword evidence="5" id="KW-0547">Nucleotide-binding</keyword>
<keyword evidence="4" id="KW-0808">Transferase</keyword>
<dbReference type="eggNOG" id="COG0745">
    <property type="taxonomic scope" value="Bacteria"/>
</dbReference>
<dbReference type="PROSITE" id="PS50109">
    <property type="entry name" value="HIS_KIN"/>
    <property type="match status" value="1"/>
</dbReference>
<comment type="caution">
    <text evidence="16">The sequence shown here is derived from an EMBL/GenBank/DDBJ whole genome shotgun (WGS) entry which is preliminary data.</text>
</comment>
<sequence length="1372" mass="155117">MKAYNTQIDSPVVMFMSNSISHKLLINALTLQGHDMAHAGRIGILLLLLLLSAVHGAANPRLEFSHIGMEEGMSRATVFDITQDKQGFMWIATNDGLNRFDGYEFKIYRNNSADKHSIGSDVIKMVVCDRQGRLWIGTDKTLTYYDADYDRFKNFHIGEKTPVDHILPLDKSRLLICSEGRLWMFDTNSGQCSRLSSYQNITAICKHGSDVVLGNSEGIFLYAIKSRKVVPVMTHELHGRKIQTMIARGDRLWVATEGGGLYLFDLKTRSLKRYTKANSPLCSDYVRSLAFDSNRQLWIGTVEGLNIMDRYDAMTAHKSNTLDPSSLSQASVRCIYPDRQGGMWIGTYFGGLNYYHPVKNKFSNIRTIPGQNSLNNNVIGCIVEDSRHNLWIGTNGGINIYQATRKRYEHVTTENGLLSNDIKAIYTDPATGVAYIGSQLGGLGIMRPGSQRVETILSPDDVADANSIYAILPDRRGGGLLLGTLTGLKHYDKQTRQISSIPLLSGRLTAEQKKTRVIYRDDRHRLWVGTEGGLLIYSRQGKKLRQLFPSKKAHALARAFILCMAPSKDGHIWIGTRQGVFKVNPKTWTTHRYTVANGLSSNIVYGMLQDNADNIWFSTGYGLCRLHAGSEEVRSYTYEDGIQNNRFTPQAFCKTSDGRMLFGGVNGITVFSPDLLSDNPYTPKAIITELRLFNNVVYPEDDTGILSRQIAYTRRIELSHSQSMFSLSFVVPNYIAGQHNTFAYMLEGYDDKWHLTNKNRTVSYSRLPHGKYIFKVKTANNDGKWDKTPTTLEIVVLPVWYKTWWARTLFLLLIVGLALLVFRYVLSRKIDKMQLAQERREKQRIQEVNEMKQRFFIDVSHELRTPLTLICSPLQDLEDRTDDSWSQKQLTIIGRNVNKLLYLVNQLMDYRRAELGVFKLQVTHVNLHEIVERVFSLFEKLAVKNKIDYKLTSTLQGKEVLCDPAYIETILNNLLSNAFKYTHAGQRIDVRIGQEDDKFGKRRTFLQVSDTGEGIPEDLQDKVFERFFQVNSMHTGSGIGLSLVKRLVTMHHGEITLDSSQGKGATFSVWLPDDQGAYQPGEIAEDNKVKPYAVSSPNVDIFEAGADAEDAELSEEAPAAGSATLLIVEDNTDIRRYLVDALCDQYHVVEASNGKEAMEKLDAETISLVLTDVMMPEMDGFELCKRIKRHIQTCHIPVIILSAKVETREQLDGLLIGADDYITKPFSISILKAKIRNTLRIREAAIAHYTHTQQVVPKEIANNKMDEDLLTQAVNVVNKNISNSDFSTEMFAREMLMSRSNLHLKLKALTGESANDFVKRIRFNKACSLIKEGKLSISEISYRVGFSSPSYFATSFKKRFGCMPSEYRDKAD</sequence>
<keyword evidence="8" id="KW-0902">Two-component regulatory system</keyword>
<dbReference type="EC" id="2.7.13.3" evidence="2"/>
<gene>
    <name evidence="16" type="ORF">HMPREF0645_0753</name>
</gene>
<dbReference type="eggNOG" id="COG2205">
    <property type="taxonomic scope" value="Bacteria"/>
</dbReference>
<evidence type="ECO:0000256" key="8">
    <source>
        <dbReference type="ARBA" id="ARBA00023012"/>
    </source>
</evidence>
<keyword evidence="9" id="KW-0805">Transcription regulation</keyword>
<dbReference type="Gene3D" id="3.40.50.2300">
    <property type="match status" value="1"/>
</dbReference>
<dbReference type="FunFam" id="3.30.565.10:FF:000037">
    <property type="entry name" value="Hybrid sensor histidine kinase/response regulator"/>
    <property type="match status" value="1"/>
</dbReference>
<dbReference type="Pfam" id="PF00512">
    <property type="entry name" value="HisKA"/>
    <property type="match status" value="1"/>
</dbReference>
<dbReference type="SUPFAM" id="SSF55874">
    <property type="entry name" value="ATPase domain of HSP90 chaperone/DNA topoisomerase II/histidine kinase"/>
    <property type="match status" value="1"/>
</dbReference>
<evidence type="ECO:0000256" key="9">
    <source>
        <dbReference type="ARBA" id="ARBA00023015"/>
    </source>
</evidence>
<evidence type="ECO:0000256" key="7">
    <source>
        <dbReference type="ARBA" id="ARBA00022840"/>
    </source>
</evidence>
<evidence type="ECO:0000256" key="12">
    <source>
        <dbReference type="SAM" id="Phobius"/>
    </source>
</evidence>
<dbReference type="SMART" id="SM00388">
    <property type="entry name" value="HisKA"/>
    <property type="match status" value="1"/>
</dbReference>
<evidence type="ECO:0000256" key="11">
    <source>
        <dbReference type="PROSITE-ProRule" id="PRU00169"/>
    </source>
</evidence>
<dbReference type="PANTHER" id="PTHR43547:SF2">
    <property type="entry name" value="HYBRID SIGNAL TRANSDUCTION HISTIDINE KINASE C"/>
    <property type="match status" value="1"/>
</dbReference>
<dbReference type="SUPFAM" id="SSF50998">
    <property type="entry name" value="Quinoprotein alcohol dehydrogenase-like"/>
    <property type="match status" value="2"/>
</dbReference>
<dbReference type="Gene3D" id="3.30.565.10">
    <property type="entry name" value="Histidine kinase-like ATPase, C-terminal domain"/>
    <property type="match status" value="1"/>
</dbReference>
<dbReference type="InterPro" id="IPR011006">
    <property type="entry name" value="CheY-like_superfamily"/>
</dbReference>
<evidence type="ECO:0000256" key="1">
    <source>
        <dbReference type="ARBA" id="ARBA00000085"/>
    </source>
</evidence>
<dbReference type="GO" id="GO:0005524">
    <property type="term" value="F:ATP binding"/>
    <property type="evidence" value="ECO:0007669"/>
    <property type="project" value="UniProtKB-KW"/>
</dbReference>
<comment type="catalytic activity">
    <reaction evidence="1">
        <text>ATP + protein L-histidine = ADP + protein N-phospho-L-histidine.</text>
        <dbReference type="EC" id="2.7.13.3"/>
    </reaction>
</comment>
<evidence type="ECO:0000313" key="16">
    <source>
        <dbReference type="EMBL" id="EFA44828.1"/>
    </source>
</evidence>
<keyword evidence="6 16" id="KW-0418">Kinase</keyword>
<dbReference type="Gene3D" id="2.130.10.10">
    <property type="entry name" value="YVTN repeat-like/Quinoprotein amine dehydrogenase"/>
    <property type="match status" value="2"/>
</dbReference>
<dbReference type="FunFam" id="1.10.287.130:FF:000045">
    <property type="entry name" value="Two-component system sensor histidine kinase/response regulator"/>
    <property type="match status" value="1"/>
</dbReference>
<dbReference type="InterPro" id="IPR013783">
    <property type="entry name" value="Ig-like_fold"/>
</dbReference>
<dbReference type="InterPro" id="IPR036890">
    <property type="entry name" value="HATPase_C_sf"/>
</dbReference>
<dbReference type="InterPro" id="IPR009057">
    <property type="entry name" value="Homeodomain-like_sf"/>
</dbReference>
<dbReference type="InterPro" id="IPR011110">
    <property type="entry name" value="Reg_prop"/>
</dbReference>
<keyword evidence="10" id="KW-0804">Transcription</keyword>
<dbReference type="SMART" id="SM00342">
    <property type="entry name" value="HTH_ARAC"/>
    <property type="match status" value="1"/>
</dbReference>
<dbReference type="Gene3D" id="1.10.287.130">
    <property type="match status" value="1"/>
</dbReference>
<evidence type="ECO:0000259" key="13">
    <source>
        <dbReference type="PROSITE" id="PS01124"/>
    </source>
</evidence>
<dbReference type="Pfam" id="PF12833">
    <property type="entry name" value="HTH_18"/>
    <property type="match status" value="1"/>
</dbReference>
<evidence type="ECO:0000313" key="17">
    <source>
        <dbReference type="Proteomes" id="UP000003160"/>
    </source>
</evidence>
<dbReference type="PROSITE" id="PS50110">
    <property type="entry name" value="RESPONSE_REGULATORY"/>
    <property type="match status" value="1"/>
</dbReference>
<evidence type="ECO:0000256" key="10">
    <source>
        <dbReference type="ARBA" id="ARBA00023163"/>
    </source>
</evidence>
<dbReference type="EMBL" id="ACKS01000033">
    <property type="protein sequence ID" value="EFA44828.1"/>
    <property type="molecule type" value="Genomic_DNA"/>
</dbReference>
<evidence type="ECO:0000256" key="6">
    <source>
        <dbReference type="ARBA" id="ARBA00022777"/>
    </source>
</evidence>
<dbReference type="HOGENOM" id="CLU_000445_28_1_10"/>
<keyword evidence="3 11" id="KW-0597">Phosphoprotein</keyword>
<keyword evidence="7" id="KW-0067">ATP-binding</keyword>
<dbReference type="FunFam" id="1.10.10.60:FF:000284">
    <property type="entry name" value="Two-component system sensor histidine kinase/response regulator"/>
    <property type="match status" value="1"/>
</dbReference>
<dbReference type="InterPro" id="IPR011047">
    <property type="entry name" value="Quinoprotein_ADH-like_sf"/>
</dbReference>
<dbReference type="Proteomes" id="UP000003160">
    <property type="component" value="Unassembled WGS sequence"/>
</dbReference>
<dbReference type="Gene3D" id="2.60.40.10">
    <property type="entry name" value="Immunoglobulins"/>
    <property type="match status" value="1"/>
</dbReference>
<dbReference type="InterPro" id="IPR004358">
    <property type="entry name" value="Sig_transdc_His_kin-like_C"/>
</dbReference>
<dbReference type="SUPFAM" id="SSF47384">
    <property type="entry name" value="Homodimeric domain of signal transducing histidine kinase"/>
    <property type="match status" value="1"/>
</dbReference>
<dbReference type="InterPro" id="IPR036097">
    <property type="entry name" value="HisK_dim/P_sf"/>
</dbReference>
<evidence type="ECO:0000259" key="15">
    <source>
        <dbReference type="PROSITE" id="PS50110"/>
    </source>
</evidence>
<dbReference type="Pfam" id="PF02518">
    <property type="entry name" value="HATPase_c"/>
    <property type="match status" value="1"/>
</dbReference>
<feature type="domain" description="HTH araC/xylS-type" evidence="13">
    <location>
        <begin position="1271"/>
        <end position="1370"/>
    </location>
</feature>
<evidence type="ECO:0000256" key="2">
    <source>
        <dbReference type="ARBA" id="ARBA00012438"/>
    </source>
</evidence>
<evidence type="ECO:0000256" key="3">
    <source>
        <dbReference type="ARBA" id="ARBA00022553"/>
    </source>
</evidence>
<dbReference type="InterPro" id="IPR015943">
    <property type="entry name" value="WD40/YVTN_repeat-like_dom_sf"/>
</dbReference>
<feature type="transmembrane region" description="Helical" evidence="12">
    <location>
        <begin position="804"/>
        <end position="826"/>
    </location>
</feature>
<dbReference type="eggNOG" id="COG3292">
    <property type="taxonomic scope" value="Bacteria"/>
</dbReference>
<dbReference type="CDD" id="cd00075">
    <property type="entry name" value="HATPase"/>
    <property type="match status" value="1"/>
</dbReference>
<dbReference type="GO" id="GO:0003700">
    <property type="term" value="F:DNA-binding transcription factor activity"/>
    <property type="evidence" value="ECO:0007669"/>
    <property type="project" value="InterPro"/>
</dbReference>
<dbReference type="PANTHER" id="PTHR43547">
    <property type="entry name" value="TWO-COMPONENT HISTIDINE KINASE"/>
    <property type="match status" value="1"/>
</dbReference>
<dbReference type="PRINTS" id="PR00344">
    <property type="entry name" value="BCTRLSENSOR"/>
</dbReference>
<keyword evidence="12" id="KW-1133">Transmembrane helix</keyword>
<evidence type="ECO:0000256" key="4">
    <source>
        <dbReference type="ARBA" id="ARBA00022679"/>
    </source>
</evidence>
<dbReference type="FunFam" id="2.60.40.10:FF:000791">
    <property type="entry name" value="Two-component system sensor histidine kinase/response regulator"/>
    <property type="match status" value="1"/>
</dbReference>
<dbReference type="InterPro" id="IPR003594">
    <property type="entry name" value="HATPase_dom"/>
</dbReference>
<dbReference type="InterPro" id="IPR005467">
    <property type="entry name" value="His_kinase_dom"/>
</dbReference>
<dbReference type="Pfam" id="PF07494">
    <property type="entry name" value="Reg_prop"/>
    <property type="match status" value="5"/>
</dbReference>
<dbReference type="Gene3D" id="1.10.10.60">
    <property type="entry name" value="Homeodomain-like"/>
    <property type="match status" value="1"/>
</dbReference>
<dbReference type="Pfam" id="PF07495">
    <property type="entry name" value="Y_Y_Y"/>
    <property type="match status" value="1"/>
</dbReference>
<proteinExistence type="predicted"/>
<reference evidence="16 17" key="1">
    <citation type="submission" date="2009-10" db="EMBL/GenBank/DDBJ databases">
        <authorList>
            <person name="Qin X."/>
            <person name="Bachman B."/>
            <person name="Battles P."/>
            <person name="Bell A."/>
            <person name="Bess C."/>
            <person name="Bickham C."/>
            <person name="Chaboub L."/>
            <person name="Chen D."/>
            <person name="Coyle M."/>
            <person name="Deiros D.R."/>
            <person name="Dinh H."/>
            <person name="Forbes L."/>
            <person name="Fowler G."/>
            <person name="Francisco L."/>
            <person name="Fu Q."/>
            <person name="Gubbala S."/>
            <person name="Hale W."/>
            <person name="Han Y."/>
            <person name="Hemphill L."/>
            <person name="Highlander S.K."/>
            <person name="Hirani K."/>
            <person name="Hogues M."/>
            <person name="Jackson L."/>
            <person name="Jakkamsetti A."/>
            <person name="Javaid M."/>
            <person name="Jiang H."/>
            <person name="Korchina V."/>
            <person name="Kovar C."/>
            <person name="Lara F."/>
            <person name="Lee S."/>
            <person name="Mata R."/>
            <person name="Mathew T."/>
            <person name="Moen C."/>
            <person name="Morales K."/>
            <person name="Munidasa M."/>
            <person name="Nazareth L."/>
            <person name="Ngo R."/>
            <person name="Nguyen L."/>
            <person name="Okwuonu G."/>
            <person name="Ongeri F."/>
            <person name="Patil S."/>
            <person name="Petrosino J."/>
            <person name="Pham C."/>
            <person name="Pham P."/>
            <person name="Pu L.-L."/>
            <person name="Puazo M."/>
            <person name="Raj R."/>
            <person name="Reid J."/>
            <person name="Rouhana J."/>
            <person name="Saada N."/>
            <person name="Shang Y."/>
            <person name="Simmons D."/>
            <person name="Thornton R."/>
            <person name="Warren J."/>
            <person name="Weissenberger G."/>
            <person name="Zhang J."/>
            <person name="Zhang L."/>
            <person name="Zhou C."/>
            <person name="Zhu D."/>
            <person name="Muzny D."/>
            <person name="Worley K."/>
            <person name="Gibbs R."/>
        </authorList>
    </citation>
    <scope>NUCLEOTIDE SEQUENCE [LARGE SCALE GENOMIC DNA]</scope>
    <source>
        <strain evidence="16 17">DSM 17361</strain>
    </source>
</reference>
<dbReference type="CDD" id="cd00082">
    <property type="entry name" value="HisKA"/>
    <property type="match status" value="1"/>
</dbReference>
<dbReference type="InterPro" id="IPR011123">
    <property type="entry name" value="Y_Y_Y"/>
</dbReference>
<evidence type="ECO:0000259" key="14">
    <source>
        <dbReference type="PROSITE" id="PS50109"/>
    </source>
</evidence>
<dbReference type="CDD" id="cd17574">
    <property type="entry name" value="REC_OmpR"/>
    <property type="match status" value="1"/>
</dbReference>
<accession>D1PUW8</accession>
<dbReference type="GO" id="GO:0043565">
    <property type="term" value="F:sequence-specific DNA binding"/>
    <property type="evidence" value="ECO:0007669"/>
    <property type="project" value="InterPro"/>
</dbReference>
<dbReference type="InterPro" id="IPR018060">
    <property type="entry name" value="HTH_AraC"/>
</dbReference>